<dbReference type="Proteomes" id="UP000199208">
    <property type="component" value="Unassembled WGS sequence"/>
</dbReference>
<dbReference type="EMBL" id="FMWL01000004">
    <property type="protein sequence ID" value="SCZ78093.1"/>
    <property type="molecule type" value="Genomic_DNA"/>
</dbReference>
<keyword evidence="9" id="KW-1208">Phospholipid metabolism</keyword>
<evidence type="ECO:0000256" key="1">
    <source>
        <dbReference type="ARBA" id="ARBA00022475"/>
    </source>
</evidence>
<keyword evidence="1" id="KW-1003">Cell membrane</keyword>
<evidence type="ECO:0000256" key="8">
    <source>
        <dbReference type="ARBA" id="ARBA00023209"/>
    </source>
</evidence>
<sequence>MASHLIFILTIVCGYLIGSISFARIVFAILKPGEPLTLIRTPTTDAQAELVSHAVGATNVMIAFGPRWGIMVSVLDALKAFLPTLIIKIMIPEAPYYLLAAVAVLVGHLWPVWHRFSGGGGNSSIMGMMLAISPVGLLVTHAGGMLFGRFAPMFSFVGGVALTIPWFAFRNGLYSLEVVFALTITILYVLAELPEIMQLRKLTRQGHTLDNRHVVSMMKKSVKIEKPGNHHEDQGSESE</sequence>
<feature type="transmembrane region" description="Helical" evidence="10">
    <location>
        <begin position="150"/>
        <end position="168"/>
    </location>
</feature>
<keyword evidence="11" id="KW-0012">Acyltransferase</keyword>
<evidence type="ECO:0000256" key="3">
    <source>
        <dbReference type="ARBA" id="ARBA00022679"/>
    </source>
</evidence>
<feature type="transmembrane region" description="Helical" evidence="10">
    <location>
        <begin position="174"/>
        <end position="191"/>
    </location>
</feature>
<keyword evidence="8" id="KW-0594">Phospholipid biosynthesis</keyword>
<evidence type="ECO:0000313" key="12">
    <source>
        <dbReference type="Proteomes" id="UP000199208"/>
    </source>
</evidence>
<dbReference type="GO" id="GO:0043772">
    <property type="term" value="F:acyl-phosphate glycerol-3-phosphate acyltransferase activity"/>
    <property type="evidence" value="ECO:0007669"/>
    <property type="project" value="InterPro"/>
</dbReference>
<name>A0A1G5RVL2_9FIRM</name>
<dbReference type="AlphaFoldDB" id="A0A1G5RVL2"/>
<keyword evidence="7 10" id="KW-0472">Membrane</keyword>
<evidence type="ECO:0000256" key="6">
    <source>
        <dbReference type="ARBA" id="ARBA00023098"/>
    </source>
</evidence>
<dbReference type="RefSeq" id="WP_170829303.1">
    <property type="nucleotide sequence ID" value="NZ_FMWL01000004.1"/>
</dbReference>
<evidence type="ECO:0000256" key="10">
    <source>
        <dbReference type="SAM" id="Phobius"/>
    </source>
</evidence>
<dbReference type="GO" id="GO:0008654">
    <property type="term" value="P:phospholipid biosynthetic process"/>
    <property type="evidence" value="ECO:0007669"/>
    <property type="project" value="UniProtKB-KW"/>
</dbReference>
<keyword evidence="5 10" id="KW-1133">Transmembrane helix</keyword>
<accession>A0A1G5RVL2</accession>
<feature type="transmembrane region" description="Helical" evidence="10">
    <location>
        <begin position="125"/>
        <end position="143"/>
    </location>
</feature>
<dbReference type="PANTHER" id="PTHR30309:SF0">
    <property type="entry name" value="GLYCEROL-3-PHOSPHATE ACYLTRANSFERASE-RELATED"/>
    <property type="match status" value="1"/>
</dbReference>
<evidence type="ECO:0000256" key="9">
    <source>
        <dbReference type="ARBA" id="ARBA00023264"/>
    </source>
</evidence>
<organism evidence="11 12">
    <name type="scientific">Acidaminobacter hydrogenoformans DSM 2784</name>
    <dbReference type="NCBI Taxonomy" id="1120920"/>
    <lineage>
        <taxon>Bacteria</taxon>
        <taxon>Bacillati</taxon>
        <taxon>Bacillota</taxon>
        <taxon>Clostridia</taxon>
        <taxon>Peptostreptococcales</taxon>
        <taxon>Acidaminobacteraceae</taxon>
        <taxon>Acidaminobacter</taxon>
    </lineage>
</organism>
<gene>
    <name evidence="11" type="ORF">SAMN03080599_01051</name>
</gene>
<keyword evidence="4 10" id="KW-0812">Transmembrane</keyword>
<protein>
    <submittedName>
        <fullName evidence="11">Glycerol-3-phosphate acyltransferase PlsY</fullName>
    </submittedName>
</protein>
<keyword evidence="3 11" id="KW-0808">Transferase</keyword>
<dbReference type="STRING" id="1120920.SAMN03080599_01051"/>
<evidence type="ECO:0000256" key="7">
    <source>
        <dbReference type="ARBA" id="ARBA00023136"/>
    </source>
</evidence>
<feature type="transmembrane region" description="Helical" evidence="10">
    <location>
        <begin position="96"/>
        <end position="113"/>
    </location>
</feature>
<dbReference type="PANTHER" id="PTHR30309">
    <property type="entry name" value="INNER MEMBRANE PROTEIN YGIH"/>
    <property type="match status" value="1"/>
</dbReference>
<dbReference type="GO" id="GO:0005886">
    <property type="term" value="C:plasma membrane"/>
    <property type="evidence" value="ECO:0007669"/>
    <property type="project" value="InterPro"/>
</dbReference>
<evidence type="ECO:0000256" key="5">
    <source>
        <dbReference type="ARBA" id="ARBA00022989"/>
    </source>
</evidence>
<evidence type="ECO:0000256" key="2">
    <source>
        <dbReference type="ARBA" id="ARBA00022516"/>
    </source>
</evidence>
<dbReference type="Pfam" id="PF02660">
    <property type="entry name" value="G3P_acyltransf"/>
    <property type="match status" value="1"/>
</dbReference>
<evidence type="ECO:0000313" key="11">
    <source>
        <dbReference type="EMBL" id="SCZ78093.1"/>
    </source>
</evidence>
<dbReference type="InterPro" id="IPR003811">
    <property type="entry name" value="G3P_acylTferase_PlsY"/>
</dbReference>
<proteinExistence type="predicted"/>
<keyword evidence="12" id="KW-1185">Reference proteome</keyword>
<dbReference type="SMART" id="SM01207">
    <property type="entry name" value="G3P_acyltransf"/>
    <property type="match status" value="1"/>
</dbReference>
<reference evidence="11 12" key="1">
    <citation type="submission" date="2016-10" db="EMBL/GenBank/DDBJ databases">
        <authorList>
            <person name="de Groot N.N."/>
        </authorList>
    </citation>
    <scope>NUCLEOTIDE SEQUENCE [LARGE SCALE GENOMIC DNA]</scope>
    <source>
        <strain evidence="11 12">DSM 2784</strain>
    </source>
</reference>
<keyword evidence="2" id="KW-0444">Lipid biosynthesis</keyword>
<feature type="transmembrane region" description="Helical" evidence="10">
    <location>
        <begin position="6"/>
        <end position="30"/>
    </location>
</feature>
<evidence type="ECO:0000256" key="4">
    <source>
        <dbReference type="ARBA" id="ARBA00022692"/>
    </source>
</evidence>
<keyword evidence="6" id="KW-0443">Lipid metabolism</keyword>